<dbReference type="AlphaFoldDB" id="A0A852TVW6"/>
<sequence length="270" mass="29545">MSAGTAAQIALNRRMWDERVPIHAVSDFYDVAGFRAGAEVLDRFQLDELGDVDGKDLVHLQCHIGVDTLAWARRGARVTGLDFSVPATEVARSLAADLGLAERAAFVAADLYDAPAALGGRRFDVVYTGAGALCWLPDLPRWGDVVASLLRPGGVLYLAEFHPVTDILDDERGGEVTGDYFDTRARTYEAPGSYVDWNAPTVHNTSVEWHHTLGEVVTALAAAGLRLEFLHERDATMFQRYGSLVRDNGRYRFPDGAPRPPLMYSLAARA</sequence>
<name>A0A852TVW6_9ACTN</name>
<dbReference type="GO" id="GO:0008168">
    <property type="term" value="F:methyltransferase activity"/>
    <property type="evidence" value="ECO:0007669"/>
    <property type="project" value="UniProtKB-KW"/>
</dbReference>
<accession>A0A852TVW6</accession>
<dbReference type="Pfam" id="PF13649">
    <property type="entry name" value="Methyltransf_25"/>
    <property type="match status" value="1"/>
</dbReference>
<dbReference type="Gene3D" id="3.40.50.150">
    <property type="entry name" value="Vaccinia Virus protein VP39"/>
    <property type="match status" value="1"/>
</dbReference>
<gene>
    <name evidence="2" type="ORF">HDA32_002567</name>
</gene>
<evidence type="ECO:0000313" key="2">
    <source>
        <dbReference type="EMBL" id="NYE47447.1"/>
    </source>
</evidence>
<dbReference type="Proteomes" id="UP000589036">
    <property type="component" value="Unassembled WGS sequence"/>
</dbReference>
<reference evidence="2 3" key="1">
    <citation type="submission" date="2020-07" db="EMBL/GenBank/DDBJ databases">
        <title>Sequencing the genomes of 1000 actinobacteria strains.</title>
        <authorList>
            <person name="Klenk H.-P."/>
        </authorList>
    </citation>
    <scope>NUCLEOTIDE SEQUENCE [LARGE SCALE GENOMIC DNA]</scope>
    <source>
        <strain evidence="2 3">CXB654</strain>
    </source>
</reference>
<comment type="caution">
    <text evidence="2">The sequence shown here is derived from an EMBL/GenBank/DDBJ whole genome shotgun (WGS) entry which is preliminary data.</text>
</comment>
<evidence type="ECO:0000259" key="1">
    <source>
        <dbReference type="Pfam" id="PF13649"/>
    </source>
</evidence>
<proteinExistence type="predicted"/>
<keyword evidence="2" id="KW-0489">Methyltransferase</keyword>
<organism evidence="2 3">
    <name type="scientific">Spinactinospora alkalitolerans</name>
    <dbReference type="NCBI Taxonomy" id="687207"/>
    <lineage>
        <taxon>Bacteria</taxon>
        <taxon>Bacillati</taxon>
        <taxon>Actinomycetota</taxon>
        <taxon>Actinomycetes</taxon>
        <taxon>Streptosporangiales</taxon>
        <taxon>Nocardiopsidaceae</taxon>
        <taxon>Spinactinospora</taxon>
    </lineage>
</organism>
<dbReference type="GO" id="GO:0032259">
    <property type="term" value="P:methylation"/>
    <property type="evidence" value="ECO:0007669"/>
    <property type="project" value="UniProtKB-KW"/>
</dbReference>
<protein>
    <submittedName>
        <fullName evidence="2">SAM-dependent methyltransferase</fullName>
    </submittedName>
</protein>
<dbReference type="CDD" id="cd02440">
    <property type="entry name" value="AdoMet_MTases"/>
    <property type="match status" value="1"/>
</dbReference>
<keyword evidence="3" id="KW-1185">Reference proteome</keyword>
<dbReference type="InterPro" id="IPR041698">
    <property type="entry name" value="Methyltransf_25"/>
</dbReference>
<keyword evidence="2" id="KW-0808">Transferase</keyword>
<dbReference type="SUPFAM" id="SSF53335">
    <property type="entry name" value="S-adenosyl-L-methionine-dependent methyltransferases"/>
    <property type="match status" value="1"/>
</dbReference>
<dbReference type="InterPro" id="IPR029063">
    <property type="entry name" value="SAM-dependent_MTases_sf"/>
</dbReference>
<dbReference type="RefSeq" id="WP_179643386.1">
    <property type="nucleotide sequence ID" value="NZ_BAAAYY010000015.1"/>
</dbReference>
<feature type="domain" description="Methyltransferase" evidence="1">
    <location>
        <begin position="61"/>
        <end position="154"/>
    </location>
</feature>
<dbReference type="EMBL" id="JACCCC010000001">
    <property type="protein sequence ID" value="NYE47447.1"/>
    <property type="molecule type" value="Genomic_DNA"/>
</dbReference>
<evidence type="ECO:0000313" key="3">
    <source>
        <dbReference type="Proteomes" id="UP000589036"/>
    </source>
</evidence>